<evidence type="ECO:0000256" key="13">
    <source>
        <dbReference type="RuleBase" id="RU003848"/>
    </source>
</evidence>
<dbReference type="GO" id="GO:0045259">
    <property type="term" value="C:proton-transporting ATP synthase complex"/>
    <property type="evidence" value="ECO:0007669"/>
    <property type="project" value="UniProtKB-KW"/>
</dbReference>
<dbReference type="InterPro" id="IPR005864">
    <property type="entry name" value="ATP_synth_F0_bsu_bac"/>
</dbReference>
<evidence type="ECO:0000256" key="11">
    <source>
        <dbReference type="ARBA" id="ARBA00037847"/>
    </source>
</evidence>
<dbReference type="SUPFAM" id="SSF81573">
    <property type="entry name" value="F1F0 ATP synthase subunit B, membrane domain"/>
    <property type="match status" value="1"/>
</dbReference>
<keyword evidence="16" id="KW-1185">Reference proteome</keyword>
<reference evidence="15 16" key="1">
    <citation type="submission" date="2017-11" db="EMBL/GenBank/DDBJ databases">
        <title>Complete genome of a free-living desiccation-tolerant cyanobacterium and its photosynthetic adaptation to extreme terrestrial habitat.</title>
        <authorList>
            <person name="Shang J."/>
        </authorList>
    </citation>
    <scope>NUCLEOTIDE SEQUENCE [LARGE SCALE GENOMIC DNA]</scope>
    <source>
        <strain evidence="15 16">CCNUN1</strain>
    </source>
</reference>
<keyword evidence="1 12" id="KW-0813">Transport</keyword>
<dbReference type="GO" id="GO:0031676">
    <property type="term" value="C:plasma membrane-derived thylakoid membrane"/>
    <property type="evidence" value="ECO:0007669"/>
    <property type="project" value="UniProtKB-SubCell"/>
</dbReference>
<keyword evidence="3 12" id="KW-0812">Transmembrane</keyword>
<name>A0A2K8SQX2_9NOSO</name>
<dbReference type="CDD" id="cd06503">
    <property type="entry name" value="ATP-synt_Fo_b"/>
    <property type="match status" value="1"/>
</dbReference>
<dbReference type="HAMAP" id="MF_01398">
    <property type="entry name" value="ATP_synth_b_bprime"/>
    <property type="match status" value="1"/>
</dbReference>
<organism evidence="15 16">
    <name type="scientific">Nostoc flagelliforme CCNUN1</name>
    <dbReference type="NCBI Taxonomy" id="2038116"/>
    <lineage>
        <taxon>Bacteria</taxon>
        <taxon>Bacillati</taxon>
        <taxon>Cyanobacteriota</taxon>
        <taxon>Cyanophyceae</taxon>
        <taxon>Nostocales</taxon>
        <taxon>Nostocaceae</taxon>
        <taxon>Nostoc</taxon>
    </lineage>
</organism>
<dbReference type="InterPro" id="IPR028987">
    <property type="entry name" value="ATP_synth_B-like_membr_sf"/>
</dbReference>
<comment type="function">
    <text evidence="10 12">F(1)F(0) ATP synthase produces ATP from ADP in the presence of a proton or sodium gradient. F-type ATPases consist of two structural domains, F(1) containing the extramembraneous catalytic core and F(0) containing the membrane proton channel, linked together by a central stalk and a peripheral stalk. During catalysis, ATP synthesis in the catalytic domain of F(1) is coupled via a rotary mechanism of the central stalk subunits to proton translocation.</text>
</comment>
<keyword evidence="4 12" id="KW-0375">Hydrogen ion transport</keyword>
<evidence type="ECO:0000256" key="5">
    <source>
        <dbReference type="ARBA" id="ARBA00022989"/>
    </source>
</evidence>
<dbReference type="AlphaFoldDB" id="A0A2K8SQX2"/>
<sequence>MGIMGTFLLLAAEANAVHSELAEGAGEGGFGLNLDIFETNLINLAILVGILFYFGRKVLSNILNERQSNIATAIQEAEGRLKEAKTALSQAQEQLKQSQAEAERIRQSAVENAQKTKEALLAKAAQDVERLKQTAAADLNTETERAIAQLRQRVAALALQKVESQLKGGIADDAQQSLIDRSIAQLGGNV</sequence>
<dbReference type="OrthoDB" id="461217at2"/>
<comment type="subunit">
    <text evidence="12">F-type ATPases have 2 components, F(1) - the catalytic core - and F(0) - the membrane proton channel. F(1) has five subunits: alpha(3), beta(3), gamma(1), delta(1), epsilon(1). F(0) has four main subunits: a(1), b(1), b'(1) and c(10-14). The alpha and beta chains form an alternating ring which encloses part of the gamma chain. F(1) is attached to F(0) by a central stalk formed by the gamma and epsilon chains, while a peripheral stalk is formed by the delta, b and b' chains.</text>
</comment>
<dbReference type="GO" id="GO:0046933">
    <property type="term" value="F:proton-transporting ATP synthase activity, rotational mechanism"/>
    <property type="evidence" value="ECO:0007669"/>
    <property type="project" value="UniProtKB-UniRule"/>
</dbReference>
<evidence type="ECO:0000313" key="16">
    <source>
        <dbReference type="Proteomes" id="UP000232003"/>
    </source>
</evidence>
<evidence type="ECO:0000256" key="10">
    <source>
        <dbReference type="ARBA" id="ARBA00025198"/>
    </source>
</evidence>
<keyword evidence="2 12" id="KW-0138">CF(0)</keyword>
<dbReference type="NCBIfam" id="TIGR01144">
    <property type="entry name" value="ATP_synt_b"/>
    <property type="match status" value="1"/>
</dbReference>
<feature type="coiled-coil region" evidence="14">
    <location>
        <begin position="74"/>
        <end position="160"/>
    </location>
</feature>
<evidence type="ECO:0000256" key="8">
    <source>
        <dbReference type="ARBA" id="ARBA00023136"/>
    </source>
</evidence>
<comment type="similarity">
    <text evidence="12 13">Belongs to the ATPase B chain family.</text>
</comment>
<accession>A0A2K8SQX2</accession>
<keyword evidence="8 12" id="KW-0472">Membrane</keyword>
<comment type="function">
    <text evidence="12">Component of the F(0) channel, it forms part of the peripheral stalk, linking F(1) to F(0).</text>
</comment>
<dbReference type="PANTHER" id="PTHR34264">
    <property type="entry name" value="ATP SYNTHASE SUBUNIT B, CHLOROPLASTIC"/>
    <property type="match status" value="1"/>
</dbReference>
<evidence type="ECO:0000256" key="1">
    <source>
        <dbReference type="ARBA" id="ARBA00022448"/>
    </source>
</evidence>
<keyword evidence="9 12" id="KW-0066">ATP synthesis</keyword>
<dbReference type="Proteomes" id="UP000232003">
    <property type="component" value="Chromosome"/>
</dbReference>
<dbReference type="Pfam" id="PF00430">
    <property type="entry name" value="ATP-synt_B"/>
    <property type="match status" value="1"/>
</dbReference>
<keyword evidence="6 12" id="KW-0406">Ion transport</keyword>
<evidence type="ECO:0000256" key="14">
    <source>
        <dbReference type="SAM" id="Coils"/>
    </source>
</evidence>
<dbReference type="GO" id="GO:0012505">
    <property type="term" value="C:endomembrane system"/>
    <property type="evidence" value="ECO:0007669"/>
    <property type="project" value="UniProtKB-SubCell"/>
</dbReference>
<comment type="subcellular location">
    <subcellularLocation>
        <location evidence="12">Cellular thylakoid membrane</location>
        <topology evidence="12">Single-pass membrane protein</topology>
    </subcellularLocation>
    <subcellularLocation>
        <location evidence="11">Endomembrane system</location>
        <topology evidence="11">Single-pass membrane protein</topology>
    </subcellularLocation>
</comment>
<dbReference type="InterPro" id="IPR002146">
    <property type="entry name" value="ATP_synth_b/b'su_bac/chlpt"/>
</dbReference>
<keyword evidence="7 12" id="KW-0793">Thylakoid</keyword>
<dbReference type="PANTHER" id="PTHR34264:SF3">
    <property type="entry name" value="ATP SYNTHASE SUBUNIT B, CHLOROPLASTIC"/>
    <property type="match status" value="1"/>
</dbReference>
<dbReference type="KEGG" id="nfl:COO91_03760"/>
<evidence type="ECO:0000313" key="15">
    <source>
        <dbReference type="EMBL" id="AUB37808.1"/>
    </source>
</evidence>
<evidence type="ECO:0000256" key="12">
    <source>
        <dbReference type="HAMAP-Rule" id="MF_01398"/>
    </source>
</evidence>
<gene>
    <name evidence="12" type="primary">atpF</name>
    <name evidence="15" type="ORF">COO91_03760</name>
</gene>
<protein>
    <recommendedName>
        <fullName evidence="12">ATP synthase subunit b</fullName>
    </recommendedName>
    <alternativeName>
        <fullName evidence="12">ATP synthase F(0) sector subunit b</fullName>
    </alternativeName>
    <alternativeName>
        <fullName evidence="12">ATPase subunit I</fullName>
    </alternativeName>
    <alternativeName>
        <fullName evidence="12">F-type ATPase subunit b</fullName>
        <shortName evidence="12">F-ATPase subunit b</shortName>
    </alternativeName>
</protein>
<evidence type="ECO:0000256" key="2">
    <source>
        <dbReference type="ARBA" id="ARBA00022547"/>
    </source>
</evidence>
<keyword evidence="5 12" id="KW-1133">Transmembrane helix</keyword>
<dbReference type="RefSeq" id="WP_100899337.1">
    <property type="nucleotide sequence ID" value="NZ_CAWNNC010000001.1"/>
</dbReference>
<evidence type="ECO:0000256" key="9">
    <source>
        <dbReference type="ARBA" id="ARBA00023310"/>
    </source>
</evidence>
<dbReference type="EMBL" id="CP024785">
    <property type="protein sequence ID" value="AUB37808.1"/>
    <property type="molecule type" value="Genomic_DNA"/>
</dbReference>
<evidence type="ECO:0000256" key="3">
    <source>
        <dbReference type="ARBA" id="ARBA00022692"/>
    </source>
</evidence>
<dbReference type="NCBIfam" id="NF005606">
    <property type="entry name" value="PRK07352.1"/>
    <property type="match status" value="1"/>
</dbReference>
<evidence type="ECO:0000256" key="4">
    <source>
        <dbReference type="ARBA" id="ARBA00022781"/>
    </source>
</evidence>
<proteinExistence type="inferred from homology"/>
<keyword evidence="14" id="KW-0175">Coiled coil</keyword>
<evidence type="ECO:0000256" key="7">
    <source>
        <dbReference type="ARBA" id="ARBA00023078"/>
    </source>
</evidence>
<evidence type="ECO:0000256" key="6">
    <source>
        <dbReference type="ARBA" id="ARBA00023065"/>
    </source>
</evidence>